<dbReference type="PROSITE" id="PS51318">
    <property type="entry name" value="TAT"/>
    <property type="match status" value="1"/>
</dbReference>
<sequence>MSRPFRSTRREFLAACAASLAWPALASAAPARRRRRVPASDAPKVALVGGRVILGDGRELAAGVVEFEGERLVRVAEGSTASAGFSAVDVTGKIVTPGLIVGLSRLGLVEIGMEDATRDDSRKDDDPVRAAFEVAPAVHAGSSLISVTAMDGFTSAITAPGGGLISGRSALVDLLPWDHRGLVAVPHVAMHGALGRTVKGSRAATLATLRRVLADARLYRANRRAYDRRQLRELAAHPADLDALGPVLDRKMPLVLRVQRASDILAAIDLARSERLRLVLAGCAQGWQVADELAGAKIPVIVQP</sequence>
<dbReference type="InterPro" id="IPR011059">
    <property type="entry name" value="Metal-dep_hydrolase_composite"/>
</dbReference>
<dbReference type="InterPro" id="IPR006311">
    <property type="entry name" value="TAT_signal"/>
</dbReference>
<dbReference type="AlphaFoldDB" id="A0A7C5SRW6"/>
<evidence type="ECO:0008006" key="3">
    <source>
        <dbReference type="Google" id="ProtNLM"/>
    </source>
</evidence>
<comment type="caution">
    <text evidence="2">The sequence shown here is derived from an EMBL/GenBank/DDBJ whole genome shotgun (WGS) entry which is preliminary data.</text>
</comment>
<dbReference type="EMBL" id="DRNZ01000224">
    <property type="protein sequence ID" value="HHO58231.1"/>
    <property type="molecule type" value="Genomic_DNA"/>
</dbReference>
<dbReference type="Proteomes" id="UP000886105">
    <property type="component" value="Unassembled WGS sequence"/>
</dbReference>
<dbReference type="SUPFAM" id="SSF51338">
    <property type="entry name" value="Composite domain of metallo-dependent hydrolases"/>
    <property type="match status" value="1"/>
</dbReference>
<dbReference type="Gene3D" id="3.20.20.140">
    <property type="entry name" value="Metal-dependent hydrolases"/>
    <property type="match status" value="1"/>
</dbReference>
<name>A0A7C5SRW6_9DEIN</name>
<evidence type="ECO:0000256" key="1">
    <source>
        <dbReference type="SAM" id="SignalP"/>
    </source>
</evidence>
<reference evidence="2" key="1">
    <citation type="journal article" date="2020" name="mSystems">
        <title>Genome- and Community-Level Interaction Insights into Carbon Utilization and Element Cycling Functions of Hydrothermarchaeota in Hydrothermal Sediment.</title>
        <authorList>
            <person name="Zhou Z."/>
            <person name="Liu Y."/>
            <person name="Xu W."/>
            <person name="Pan J."/>
            <person name="Luo Z.H."/>
            <person name="Li M."/>
        </authorList>
    </citation>
    <scope>NUCLEOTIDE SEQUENCE [LARGE SCALE GENOMIC DNA]</scope>
    <source>
        <strain evidence="2">HyVt-523</strain>
    </source>
</reference>
<feature type="non-terminal residue" evidence="2">
    <location>
        <position position="304"/>
    </location>
</feature>
<accession>A0A7C5SRW6</accession>
<protein>
    <recommendedName>
        <fullName evidence="3">Amidohydrolase</fullName>
    </recommendedName>
</protein>
<organism evidence="2">
    <name type="scientific">Oceanithermus profundus</name>
    <dbReference type="NCBI Taxonomy" id="187137"/>
    <lineage>
        <taxon>Bacteria</taxon>
        <taxon>Thermotogati</taxon>
        <taxon>Deinococcota</taxon>
        <taxon>Deinococci</taxon>
        <taxon>Thermales</taxon>
        <taxon>Thermaceae</taxon>
        <taxon>Oceanithermus</taxon>
    </lineage>
</organism>
<dbReference type="GO" id="GO:0016810">
    <property type="term" value="F:hydrolase activity, acting on carbon-nitrogen (but not peptide) bonds"/>
    <property type="evidence" value="ECO:0007669"/>
    <property type="project" value="InterPro"/>
</dbReference>
<gene>
    <name evidence="2" type="ORF">ENJ85_03565</name>
</gene>
<evidence type="ECO:0000313" key="2">
    <source>
        <dbReference type="EMBL" id="HHO58231.1"/>
    </source>
</evidence>
<proteinExistence type="predicted"/>
<keyword evidence="1" id="KW-0732">Signal</keyword>
<feature type="signal peptide" evidence="1">
    <location>
        <begin position="1"/>
        <end position="28"/>
    </location>
</feature>
<feature type="chain" id="PRO_5028228124" description="Amidohydrolase" evidence="1">
    <location>
        <begin position="29"/>
        <end position="304"/>
    </location>
</feature>